<keyword evidence="8" id="KW-1185">Reference proteome</keyword>
<dbReference type="EMBL" id="JADHEI010000058">
    <property type="protein sequence ID" value="MBF2735984.1"/>
    <property type="molecule type" value="Genomic_DNA"/>
</dbReference>
<dbReference type="Gene3D" id="3.30.1060.10">
    <property type="entry name" value="Peptide methionine sulphoxide reductase MsrA"/>
    <property type="match status" value="1"/>
</dbReference>
<feature type="non-terminal residue" evidence="7">
    <location>
        <position position="227"/>
    </location>
</feature>
<gene>
    <name evidence="7" type="primary">msrA</name>
    <name evidence="7" type="ORF">ISN26_07995</name>
</gene>
<evidence type="ECO:0000256" key="3">
    <source>
        <dbReference type="ARBA" id="ARBA00047806"/>
    </source>
</evidence>
<dbReference type="PANTHER" id="PTHR43774">
    <property type="entry name" value="PEPTIDE METHIONINE SULFOXIDE REDUCTASE"/>
    <property type="match status" value="1"/>
</dbReference>
<evidence type="ECO:0000259" key="6">
    <source>
        <dbReference type="Pfam" id="PF01625"/>
    </source>
</evidence>
<dbReference type="Pfam" id="PF01625">
    <property type="entry name" value="PMSR"/>
    <property type="match status" value="1"/>
</dbReference>
<dbReference type="EC" id="1.8.4.11" evidence="1"/>
<dbReference type="NCBIfam" id="TIGR00401">
    <property type="entry name" value="msrA"/>
    <property type="match status" value="1"/>
</dbReference>
<organism evidence="7 8">
    <name type="scientific">Candidatus Amphirhobacter heronislandensis</name>
    <dbReference type="NCBI Taxonomy" id="1732024"/>
    <lineage>
        <taxon>Bacteria</taxon>
        <taxon>Pseudomonadati</taxon>
        <taxon>Pseudomonadota</taxon>
        <taxon>Gammaproteobacteria</taxon>
        <taxon>Candidatus Tethybacterales</taxon>
        <taxon>Candidatus Tethybacteraceae</taxon>
        <taxon>Candidatus Amphirhobacter</taxon>
    </lineage>
</organism>
<evidence type="ECO:0000256" key="1">
    <source>
        <dbReference type="ARBA" id="ARBA00012502"/>
    </source>
</evidence>
<dbReference type="HAMAP" id="MF_01401">
    <property type="entry name" value="MsrA"/>
    <property type="match status" value="1"/>
</dbReference>
<accession>A0A930XYQ2</accession>
<dbReference type="GO" id="GO:0008113">
    <property type="term" value="F:peptide-methionine (S)-S-oxide reductase activity"/>
    <property type="evidence" value="ECO:0007669"/>
    <property type="project" value="UniProtKB-EC"/>
</dbReference>
<dbReference type="InterPro" id="IPR002569">
    <property type="entry name" value="Met_Sox_Rdtase_MsrA_dom"/>
</dbReference>
<comment type="catalytic activity">
    <reaction evidence="3">
        <text>L-methionyl-[protein] + [thioredoxin]-disulfide + H2O = L-methionyl-(S)-S-oxide-[protein] + [thioredoxin]-dithiol</text>
        <dbReference type="Rhea" id="RHEA:14217"/>
        <dbReference type="Rhea" id="RHEA-COMP:10698"/>
        <dbReference type="Rhea" id="RHEA-COMP:10700"/>
        <dbReference type="Rhea" id="RHEA-COMP:12313"/>
        <dbReference type="Rhea" id="RHEA-COMP:12315"/>
        <dbReference type="ChEBI" id="CHEBI:15377"/>
        <dbReference type="ChEBI" id="CHEBI:16044"/>
        <dbReference type="ChEBI" id="CHEBI:29950"/>
        <dbReference type="ChEBI" id="CHEBI:44120"/>
        <dbReference type="ChEBI" id="CHEBI:50058"/>
        <dbReference type="EC" id="1.8.4.11"/>
    </reaction>
</comment>
<name>A0A930XYQ2_9GAMM</name>
<dbReference type="Proteomes" id="UP000604381">
    <property type="component" value="Unassembled WGS sequence"/>
</dbReference>
<feature type="region of interest" description="Disordered" evidence="5">
    <location>
        <begin position="195"/>
        <end position="227"/>
    </location>
</feature>
<sequence length="227" mass="25525">MTSSHEEIVLGGGCFWCVEAVFQKLDGVLEVESGYAGGTTVNPTYKEVCGKDTGHAEVVRVRFDPARASLAQVLELFWRAHDPTTPNQQGADKGPQYRSIILPATPEQRVVAENSKAEAAKLFPAPVVTEIKPLERFYPAEPEHQDFYRREARPRLSHARRHDRLDAAGFRRPAAAAVVHRPAVPVELPGELPVLSQAGQRREPRRARRQRGLLHRRRRHQARRLGD</sequence>
<dbReference type="PANTHER" id="PTHR43774:SF1">
    <property type="entry name" value="PEPTIDE METHIONINE SULFOXIDE REDUCTASE MSRA 2"/>
    <property type="match status" value="1"/>
</dbReference>
<evidence type="ECO:0000313" key="8">
    <source>
        <dbReference type="Proteomes" id="UP000604381"/>
    </source>
</evidence>
<evidence type="ECO:0000313" key="7">
    <source>
        <dbReference type="EMBL" id="MBF2735984.1"/>
    </source>
</evidence>
<evidence type="ECO:0000256" key="2">
    <source>
        <dbReference type="ARBA" id="ARBA00023002"/>
    </source>
</evidence>
<comment type="caution">
    <text evidence="7">The sequence shown here is derived from an EMBL/GenBank/DDBJ whole genome shotgun (WGS) entry which is preliminary data.</text>
</comment>
<comment type="catalytic activity">
    <reaction evidence="4">
        <text>[thioredoxin]-disulfide + L-methionine + H2O = L-methionine (S)-S-oxide + [thioredoxin]-dithiol</text>
        <dbReference type="Rhea" id="RHEA:19993"/>
        <dbReference type="Rhea" id="RHEA-COMP:10698"/>
        <dbReference type="Rhea" id="RHEA-COMP:10700"/>
        <dbReference type="ChEBI" id="CHEBI:15377"/>
        <dbReference type="ChEBI" id="CHEBI:29950"/>
        <dbReference type="ChEBI" id="CHEBI:50058"/>
        <dbReference type="ChEBI" id="CHEBI:57844"/>
        <dbReference type="ChEBI" id="CHEBI:58772"/>
        <dbReference type="EC" id="1.8.4.11"/>
    </reaction>
</comment>
<dbReference type="SUPFAM" id="SSF55068">
    <property type="entry name" value="Peptide methionine sulfoxide reductase"/>
    <property type="match status" value="1"/>
</dbReference>
<proteinExistence type="inferred from homology"/>
<reference evidence="7" key="1">
    <citation type="submission" date="2020-10" db="EMBL/GenBank/DDBJ databases">
        <title>An improved Amphimedon queenslandica hologenome assembly reveals how three proteobacterial symbionts can extend the metabolic phenotypic of their marine sponge host.</title>
        <authorList>
            <person name="Degnan B."/>
            <person name="Degnan S."/>
            <person name="Xiang X."/>
        </authorList>
    </citation>
    <scope>NUCLEOTIDE SEQUENCE</scope>
    <source>
        <strain evidence="7">AqS2</strain>
    </source>
</reference>
<feature type="domain" description="Peptide methionine sulphoxide reductase MsrA" evidence="6">
    <location>
        <begin position="7"/>
        <end position="151"/>
    </location>
</feature>
<evidence type="ECO:0000256" key="4">
    <source>
        <dbReference type="ARBA" id="ARBA00048782"/>
    </source>
</evidence>
<dbReference type="AlphaFoldDB" id="A0A930XYQ2"/>
<evidence type="ECO:0000256" key="5">
    <source>
        <dbReference type="SAM" id="MobiDB-lite"/>
    </source>
</evidence>
<feature type="compositionally biased region" description="Basic residues" evidence="5">
    <location>
        <begin position="203"/>
        <end position="227"/>
    </location>
</feature>
<keyword evidence="2 7" id="KW-0560">Oxidoreductase</keyword>
<dbReference type="InterPro" id="IPR036509">
    <property type="entry name" value="Met_Sox_Rdtase_MsrA_sf"/>
</dbReference>
<protein>
    <recommendedName>
        <fullName evidence="1">peptide-methionine (S)-S-oxide reductase</fullName>
        <ecNumber evidence="1">1.8.4.11</ecNumber>
    </recommendedName>
</protein>